<reference evidence="5 6" key="1">
    <citation type="journal article" date="2012" name="New Phytol.">
        <title>Insight into trade-off between wood decay and parasitism from the genome of a fungal forest pathogen.</title>
        <authorList>
            <person name="Olson A."/>
            <person name="Aerts A."/>
            <person name="Asiegbu F."/>
            <person name="Belbahri L."/>
            <person name="Bouzid O."/>
            <person name="Broberg A."/>
            <person name="Canback B."/>
            <person name="Coutinho P.M."/>
            <person name="Cullen D."/>
            <person name="Dalman K."/>
            <person name="Deflorio G."/>
            <person name="van Diepen L.T."/>
            <person name="Dunand C."/>
            <person name="Duplessis S."/>
            <person name="Durling M."/>
            <person name="Gonthier P."/>
            <person name="Grimwood J."/>
            <person name="Fossdal C.G."/>
            <person name="Hansson D."/>
            <person name="Henrissat B."/>
            <person name="Hietala A."/>
            <person name="Himmelstrand K."/>
            <person name="Hoffmeister D."/>
            <person name="Hogberg N."/>
            <person name="James T.Y."/>
            <person name="Karlsson M."/>
            <person name="Kohler A."/>
            <person name="Kues U."/>
            <person name="Lee Y.H."/>
            <person name="Lin Y.C."/>
            <person name="Lind M."/>
            <person name="Lindquist E."/>
            <person name="Lombard V."/>
            <person name="Lucas S."/>
            <person name="Lunden K."/>
            <person name="Morin E."/>
            <person name="Murat C."/>
            <person name="Park J."/>
            <person name="Raffaello T."/>
            <person name="Rouze P."/>
            <person name="Salamov A."/>
            <person name="Schmutz J."/>
            <person name="Solheim H."/>
            <person name="Stahlberg J."/>
            <person name="Velez H."/>
            <person name="de Vries R.P."/>
            <person name="Wiebenga A."/>
            <person name="Woodward S."/>
            <person name="Yakovlev I."/>
            <person name="Garbelotto M."/>
            <person name="Martin F."/>
            <person name="Grigoriev I.V."/>
            <person name="Stenlid J."/>
        </authorList>
    </citation>
    <scope>NUCLEOTIDE SEQUENCE [LARGE SCALE GENOMIC DNA]</scope>
    <source>
        <strain evidence="5 6">TC 32-1</strain>
    </source>
</reference>
<sequence>MLKAIVRPRWSRFESIPHPVSTLPPPTSKRHPFYTYVRRRLIRLLTAIVFTCVLGVFLLRSYIWQESAPLVLLPPDRDETLPPNYHDWYEKEKSLPQHDISLPYPQGSEGHYLWIANHATGVGWGNVMQEALLNAHLAYLSRRIYVFDSYTWNADTEYSDYNGHLIPSRIPLTALVSGPMAGAAFVEPETHPPAVIPEFFHEVCRTKTVIDPSDMRIKLFDASAMTTISAWIDKLARVEDRCVEIMPKTNSIFEFWIFGSSARMLDIWPSFSKSPILTQFAWSPLVISAVESNRAVVHPSIIDTGNSTQDLRVPLPGLLALHIRRGDFDEHCKHFARWSSRYNAFNEIPSLPDKFEPPEGGGAGENTPENFEIYAKHCFPTIEQIVGRVADVLKTPEGQNISRVYVLTNGKRDWLDELKSKLGELKQWESVHTSRDLHLSWEQKFVAQAVDMLIAQRAEVYIGNGFSSLTSNVNVLRLSHGFKSETIRFW</sequence>
<accession>W4JQA5</accession>
<dbReference type="Pfam" id="PF10250">
    <property type="entry name" value="O-FucT"/>
    <property type="match status" value="1"/>
</dbReference>
<dbReference type="Proteomes" id="UP000030671">
    <property type="component" value="Unassembled WGS sequence"/>
</dbReference>
<dbReference type="STRING" id="747525.W4JQA5"/>
<dbReference type="CDD" id="cd11296">
    <property type="entry name" value="O-FucT_like"/>
    <property type="match status" value="1"/>
</dbReference>
<gene>
    <name evidence="5" type="ORF">HETIRDRAFT_482822</name>
</gene>
<dbReference type="Gene3D" id="3.40.50.11350">
    <property type="match status" value="1"/>
</dbReference>
<keyword evidence="1" id="KW-0808">Transferase</keyword>
<evidence type="ECO:0000313" key="5">
    <source>
        <dbReference type="EMBL" id="ETW75061.1"/>
    </source>
</evidence>
<dbReference type="OrthoDB" id="2559662at2759"/>
<evidence type="ECO:0000256" key="2">
    <source>
        <dbReference type="ARBA" id="ARBA00023253"/>
    </source>
</evidence>
<evidence type="ECO:0000313" key="6">
    <source>
        <dbReference type="Proteomes" id="UP000030671"/>
    </source>
</evidence>
<proteinExistence type="predicted"/>
<keyword evidence="4" id="KW-0472">Membrane</keyword>
<dbReference type="AlphaFoldDB" id="W4JQA5"/>
<evidence type="ECO:0000256" key="1">
    <source>
        <dbReference type="ARBA" id="ARBA00022679"/>
    </source>
</evidence>
<keyword evidence="3" id="KW-0119">Carbohydrate metabolism</keyword>
<dbReference type="GO" id="GO:0016740">
    <property type="term" value="F:transferase activity"/>
    <property type="evidence" value="ECO:0007669"/>
    <property type="project" value="UniProtKB-KW"/>
</dbReference>
<feature type="transmembrane region" description="Helical" evidence="4">
    <location>
        <begin position="41"/>
        <end position="64"/>
    </location>
</feature>
<name>W4JQA5_HETIT</name>
<dbReference type="EMBL" id="KI925467">
    <property type="protein sequence ID" value="ETW75061.1"/>
    <property type="molecule type" value="Genomic_DNA"/>
</dbReference>
<dbReference type="InterPro" id="IPR019378">
    <property type="entry name" value="GDP-Fuc_O-FucTrfase"/>
</dbReference>
<keyword evidence="2" id="KW-0294">Fucose metabolism</keyword>
<evidence type="ECO:0000256" key="3">
    <source>
        <dbReference type="ARBA" id="ARBA00023277"/>
    </source>
</evidence>
<organism evidence="5 6">
    <name type="scientific">Heterobasidion irregulare (strain TC 32-1)</name>
    <dbReference type="NCBI Taxonomy" id="747525"/>
    <lineage>
        <taxon>Eukaryota</taxon>
        <taxon>Fungi</taxon>
        <taxon>Dikarya</taxon>
        <taxon>Basidiomycota</taxon>
        <taxon>Agaricomycotina</taxon>
        <taxon>Agaricomycetes</taxon>
        <taxon>Russulales</taxon>
        <taxon>Bondarzewiaceae</taxon>
        <taxon>Heterobasidion</taxon>
        <taxon>Heterobasidion annosum species complex</taxon>
    </lineage>
</organism>
<dbReference type="InParanoid" id="W4JQA5"/>
<dbReference type="HOGENOM" id="CLU_014826_0_0_1"/>
<keyword evidence="6" id="KW-1185">Reference proteome</keyword>
<evidence type="ECO:0000256" key="4">
    <source>
        <dbReference type="SAM" id="Phobius"/>
    </source>
</evidence>
<keyword evidence="4" id="KW-0812">Transmembrane</keyword>
<keyword evidence="4" id="KW-1133">Transmembrane helix</keyword>
<dbReference type="GeneID" id="20678057"/>
<dbReference type="eggNOG" id="ENOG502SJW6">
    <property type="taxonomic scope" value="Eukaryota"/>
</dbReference>
<dbReference type="KEGG" id="hir:HETIRDRAFT_482822"/>
<dbReference type="RefSeq" id="XP_009553507.1">
    <property type="nucleotide sequence ID" value="XM_009555212.1"/>
</dbReference>
<dbReference type="GO" id="GO:0006004">
    <property type="term" value="P:fucose metabolic process"/>
    <property type="evidence" value="ECO:0007669"/>
    <property type="project" value="UniProtKB-KW"/>
</dbReference>
<protein>
    <submittedName>
        <fullName evidence="5">Uncharacterized protein</fullName>
    </submittedName>
</protein>